<comment type="caution">
    <text evidence="1">The sequence shown here is derived from an EMBL/GenBank/DDBJ whole genome shotgun (WGS) entry which is preliminary data.</text>
</comment>
<name>A0A1Q9QVZ8_PSEPU</name>
<dbReference type="EMBL" id="MKZO01000073">
    <property type="protein sequence ID" value="OLS59212.1"/>
    <property type="molecule type" value="Genomic_DNA"/>
</dbReference>
<sequence length="140" mass="15687">MSIIKTPVQPSANDPHDWFEQKTVHVLVVVTGNQELTQEQVADRNMAEMHRQGLILGWEVSALPGSVPLTKLQETIDRIYKATSKERLLTARGIACGYLSALRDEGIVDMDRHEVLFEEIERVTREREGQLEPPAANAGV</sequence>
<organism evidence="1 2">
    <name type="scientific">Pseudomonas putida</name>
    <name type="common">Arthrobacter siderocapsulatus</name>
    <dbReference type="NCBI Taxonomy" id="303"/>
    <lineage>
        <taxon>Bacteria</taxon>
        <taxon>Pseudomonadati</taxon>
        <taxon>Pseudomonadota</taxon>
        <taxon>Gammaproteobacteria</taxon>
        <taxon>Pseudomonadales</taxon>
        <taxon>Pseudomonadaceae</taxon>
        <taxon>Pseudomonas</taxon>
    </lineage>
</organism>
<proteinExistence type="predicted"/>
<evidence type="ECO:0000313" key="2">
    <source>
        <dbReference type="Proteomes" id="UP000186736"/>
    </source>
</evidence>
<accession>A0A1Q9QVZ8</accession>
<dbReference type="Proteomes" id="UP000186736">
    <property type="component" value="Unassembled WGS sequence"/>
</dbReference>
<protein>
    <submittedName>
        <fullName evidence="1">Uncharacterized protein</fullName>
    </submittedName>
</protein>
<dbReference type="RefSeq" id="WP_075806315.1">
    <property type="nucleotide sequence ID" value="NZ_MKZO01000073.1"/>
</dbReference>
<evidence type="ECO:0000313" key="1">
    <source>
        <dbReference type="EMBL" id="OLS59212.1"/>
    </source>
</evidence>
<reference evidence="1 2" key="1">
    <citation type="submission" date="2016-10" db="EMBL/GenBank/DDBJ databases">
        <title>Genome Sequence of Pseudomonas putida GM4FR.</title>
        <authorList>
            <person name="Poehlein A."/>
            <person name="Wemheuer F."/>
            <person name="Hollensteiner J."/>
            <person name="Wemheuer B."/>
        </authorList>
    </citation>
    <scope>NUCLEOTIDE SEQUENCE [LARGE SCALE GENOMIC DNA]</scope>
    <source>
        <strain evidence="1 2">GM4FR</strain>
    </source>
</reference>
<dbReference type="AlphaFoldDB" id="A0A1Q9QVZ8"/>
<gene>
    <name evidence="1" type="ORF">PSEMO_57210</name>
</gene>